<dbReference type="InterPro" id="IPR036055">
    <property type="entry name" value="LDL_receptor-like_sf"/>
</dbReference>
<keyword evidence="3" id="KW-0812">Transmembrane</keyword>
<protein>
    <recommendedName>
        <fullName evidence="7">CUB domain-containing protein</fullName>
    </recommendedName>
</protein>
<name>A0AAV2HHR2_LYMST</name>
<accession>A0AAV2HHR2</accession>
<dbReference type="AlphaFoldDB" id="A0AAV2HHR2"/>
<keyword evidence="6" id="KW-1185">Reference proteome</keyword>
<feature type="signal peptide" evidence="4">
    <location>
        <begin position="1"/>
        <end position="23"/>
    </location>
</feature>
<feature type="transmembrane region" description="Helical" evidence="3">
    <location>
        <begin position="197"/>
        <end position="219"/>
    </location>
</feature>
<reference evidence="5 6" key="1">
    <citation type="submission" date="2024-04" db="EMBL/GenBank/DDBJ databases">
        <authorList>
            <consortium name="Genoscope - CEA"/>
            <person name="William W."/>
        </authorList>
    </citation>
    <scope>NUCLEOTIDE SEQUENCE [LARGE SCALE GENOMIC DNA]</scope>
</reference>
<gene>
    <name evidence="5" type="ORF">GSLYS_00007382001</name>
</gene>
<keyword evidence="1" id="KW-1015">Disulfide bond</keyword>
<evidence type="ECO:0000313" key="6">
    <source>
        <dbReference type="Proteomes" id="UP001497497"/>
    </source>
</evidence>
<evidence type="ECO:0000256" key="2">
    <source>
        <dbReference type="PROSITE-ProRule" id="PRU00124"/>
    </source>
</evidence>
<feature type="chain" id="PRO_5043382461" description="CUB domain-containing protein" evidence="4">
    <location>
        <begin position="24"/>
        <end position="235"/>
    </location>
</feature>
<dbReference type="Proteomes" id="UP001497497">
    <property type="component" value="Unassembled WGS sequence"/>
</dbReference>
<comment type="caution">
    <text evidence="2">Lacks conserved residue(s) required for the propagation of feature annotation.</text>
</comment>
<organism evidence="5 6">
    <name type="scientific">Lymnaea stagnalis</name>
    <name type="common">Great pond snail</name>
    <name type="synonym">Helix stagnalis</name>
    <dbReference type="NCBI Taxonomy" id="6523"/>
    <lineage>
        <taxon>Eukaryota</taxon>
        <taxon>Metazoa</taxon>
        <taxon>Spiralia</taxon>
        <taxon>Lophotrochozoa</taxon>
        <taxon>Mollusca</taxon>
        <taxon>Gastropoda</taxon>
        <taxon>Heterobranchia</taxon>
        <taxon>Euthyneura</taxon>
        <taxon>Panpulmonata</taxon>
        <taxon>Hygrophila</taxon>
        <taxon>Lymnaeoidea</taxon>
        <taxon>Lymnaeidae</taxon>
        <taxon>Lymnaea</taxon>
    </lineage>
</organism>
<dbReference type="EMBL" id="CAXITT010000142">
    <property type="protein sequence ID" value="CAL1533366.1"/>
    <property type="molecule type" value="Genomic_DNA"/>
</dbReference>
<evidence type="ECO:0000256" key="1">
    <source>
        <dbReference type="ARBA" id="ARBA00023157"/>
    </source>
</evidence>
<dbReference type="PROSITE" id="PS50068">
    <property type="entry name" value="LDLRA_2"/>
    <property type="match status" value="1"/>
</dbReference>
<comment type="caution">
    <text evidence="5">The sequence shown here is derived from an EMBL/GenBank/DDBJ whole genome shotgun (WGS) entry which is preliminary data.</text>
</comment>
<evidence type="ECO:0000313" key="5">
    <source>
        <dbReference type="EMBL" id="CAL1533366.1"/>
    </source>
</evidence>
<sequence>MKSDVSSLLPLIIILDLSSVSVSSDIILIDTGDALCNKKVVVKNTFEIKIDHRWTTSLCTMTLVPHKETNTLQAFFVAYTIHKSATNCKTGAIYIYDSQENPLLGEHGYCGPSFPTARFNLGENGMITLKKSTYNNNLKARIRVVEYYVKNESCPVFTFDCSEQNLCIDKSLECELHTDCPNGHDEGAHCPKHSYTIAYILAGAGFVVVLCCVCAIYVYERSEQRTKDKYIRNST</sequence>
<evidence type="ECO:0008006" key="7">
    <source>
        <dbReference type="Google" id="ProtNLM"/>
    </source>
</evidence>
<dbReference type="SUPFAM" id="SSF57424">
    <property type="entry name" value="LDL receptor-like module"/>
    <property type="match status" value="1"/>
</dbReference>
<proteinExistence type="predicted"/>
<dbReference type="InterPro" id="IPR002172">
    <property type="entry name" value="LDrepeatLR_classA_rpt"/>
</dbReference>
<evidence type="ECO:0000256" key="3">
    <source>
        <dbReference type="SAM" id="Phobius"/>
    </source>
</evidence>
<dbReference type="SMART" id="SM00192">
    <property type="entry name" value="LDLa"/>
    <property type="match status" value="1"/>
</dbReference>
<keyword evidence="4" id="KW-0732">Signal</keyword>
<dbReference type="Gene3D" id="4.10.400.10">
    <property type="entry name" value="Low-density Lipoprotein Receptor"/>
    <property type="match status" value="1"/>
</dbReference>
<evidence type="ECO:0000256" key="4">
    <source>
        <dbReference type="SAM" id="SignalP"/>
    </source>
</evidence>
<keyword evidence="3" id="KW-1133">Transmembrane helix</keyword>
<keyword evidence="3" id="KW-0472">Membrane</keyword>